<gene>
    <name evidence="1" type="ORF">Amon02_000825900</name>
</gene>
<accession>A0ACB5TFJ7</accession>
<sequence>MSTLSYKKFEDVDPSGNLPDKMTVYQECKHAFSASPIQAKKCRALLSKLLRLIYAGESFPRNEATDLFFSILKLFHHNDPSLRQLVYLATKELCSRSDDIMMATASIMKDIQAGDLIYKPDAVRTLARVLDGTTIQAAERTLKNSVVDRNQSVSSAALVSSYHLLPVAKDIVKRWTNETQEAISASKSFPQQHSTNEYYGNYRLPNSTYAYQYHALGLLYQLRNHDKMALMKMIQQLNDQKPLMSSFAILQLIRYVGKLLLKPS</sequence>
<evidence type="ECO:0000313" key="1">
    <source>
        <dbReference type="EMBL" id="GME87800.1"/>
    </source>
</evidence>
<organism evidence="1 2">
    <name type="scientific">Ambrosiozyma monospora</name>
    <name type="common">Yeast</name>
    <name type="synonym">Endomycopsis monosporus</name>
    <dbReference type="NCBI Taxonomy" id="43982"/>
    <lineage>
        <taxon>Eukaryota</taxon>
        <taxon>Fungi</taxon>
        <taxon>Dikarya</taxon>
        <taxon>Ascomycota</taxon>
        <taxon>Saccharomycotina</taxon>
        <taxon>Pichiomycetes</taxon>
        <taxon>Pichiales</taxon>
        <taxon>Pichiaceae</taxon>
        <taxon>Ambrosiozyma</taxon>
    </lineage>
</organism>
<protein>
    <submittedName>
        <fullName evidence="1">Unnamed protein product</fullName>
    </submittedName>
</protein>
<keyword evidence="2" id="KW-1185">Reference proteome</keyword>
<proteinExistence type="predicted"/>
<dbReference type="EMBL" id="BSXS01007198">
    <property type="protein sequence ID" value="GME87800.1"/>
    <property type="molecule type" value="Genomic_DNA"/>
</dbReference>
<reference evidence="1" key="1">
    <citation type="submission" date="2023-04" db="EMBL/GenBank/DDBJ databases">
        <title>Ambrosiozyma monospora NBRC 10751.</title>
        <authorList>
            <person name="Ichikawa N."/>
            <person name="Sato H."/>
            <person name="Tonouchi N."/>
        </authorList>
    </citation>
    <scope>NUCLEOTIDE SEQUENCE</scope>
    <source>
        <strain evidence="1">NBRC 10751</strain>
    </source>
</reference>
<evidence type="ECO:0000313" key="2">
    <source>
        <dbReference type="Proteomes" id="UP001165064"/>
    </source>
</evidence>
<dbReference type="Proteomes" id="UP001165064">
    <property type="component" value="Unassembled WGS sequence"/>
</dbReference>
<name>A0ACB5TFJ7_AMBMO</name>
<comment type="caution">
    <text evidence="1">The sequence shown here is derived from an EMBL/GenBank/DDBJ whole genome shotgun (WGS) entry which is preliminary data.</text>
</comment>